<dbReference type="AlphaFoldDB" id="A0A840BTA7"/>
<dbReference type="GO" id="GO:0019867">
    <property type="term" value="C:outer membrane"/>
    <property type="evidence" value="ECO:0007669"/>
    <property type="project" value="InterPro"/>
</dbReference>
<evidence type="ECO:0000259" key="2">
    <source>
        <dbReference type="PROSITE" id="PS51208"/>
    </source>
</evidence>
<dbReference type="InterPro" id="IPR011050">
    <property type="entry name" value="Pectin_lyase_fold/virulence"/>
</dbReference>
<proteinExistence type="predicted"/>
<feature type="signal peptide" evidence="1">
    <location>
        <begin position="1"/>
        <end position="22"/>
    </location>
</feature>
<dbReference type="Pfam" id="PF03797">
    <property type="entry name" value="Autotransporter"/>
    <property type="match status" value="1"/>
</dbReference>
<dbReference type="InterPro" id="IPR012332">
    <property type="entry name" value="Autotransporter_pectin_lyase_C"/>
</dbReference>
<dbReference type="SUPFAM" id="SSF103515">
    <property type="entry name" value="Autotransporter"/>
    <property type="match status" value="1"/>
</dbReference>
<dbReference type="InterPro" id="IPR036709">
    <property type="entry name" value="Autotransporte_beta_dom_sf"/>
</dbReference>
<dbReference type="Gene3D" id="2.160.20.20">
    <property type="match status" value="1"/>
</dbReference>
<reference evidence="3 4" key="1">
    <citation type="submission" date="2020-08" db="EMBL/GenBank/DDBJ databases">
        <title>Genomic Encyclopedia of Type Strains, Phase IV (KMG-IV): sequencing the most valuable type-strain genomes for metagenomic binning, comparative biology and taxonomic classification.</title>
        <authorList>
            <person name="Goeker M."/>
        </authorList>
    </citation>
    <scope>NUCLEOTIDE SEQUENCE [LARGE SCALE GENOMIC DNA]</scope>
    <source>
        <strain evidence="3 4">DSM 103737</strain>
    </source>
</reference>
<keyword evidence="4" id="KW-1185">Reference proteome</keyword>
<keyword evidence="1" id="KW-0732">Signal</keyword>
<dbReference type="InterPro" id="IPR005546">
    <property type="entry name" value="Autotransporte_beta"/>
</dbReference>
<feature type="domain" description="Autotransporter" evidence="2">
    <location>
        <begin position="708"/>
        <end position="992"/>
    </location>
</feature>
<accession>A0A840BTA7</accession>
<comment type="caution">
    <text evidence="3">The sequence shown here is derived from an EMBL/GenBank/DDBJ whole genome shotgun (WGS) entry which is preliminary data.</text>
</comment>
<dbReference type="Proteomes" id="UP000577362">
    <property type="component" value="Unassembled WGS sequence"/>
</dbReference>
<evidence type="ECO:0000313" key="3">
    <source>
        <dbReference type="EMBL" id="MBB4016220.1"/>
    </source>
</evidence>
<evidence type="ECO:0000313" key="4">
    <source>
        <dbReference type="Proteomes" id="UP000577362"/>
    </source>
</evidence>
<organism evidence="3 4">
    <name type="scientific">Chelatococcus caeni</name>
    <dbReference type="NCBI Taxonomy" id="1348468"/>
    <lineage>
        <taxon>Bacteria</taxon>
        <taxon>Pseudomonadati</taxon>
        <taxon>Pseudomonadota</taxon>
        <taxon>Alphaproteobacteria</taxon>
        <taxon>Hyphomicrobiales</taxon>
        <taxon>Chelatococcaceae</taxon>
        <taxon>Chelatococcus</taxon>
    </lineage>
</organism>
<feature type="chain" id="PRO_5032491059" evidence="1">
    <location>
        <begin position="23"/>
        <end position="992"/>
    </location>
</feature>
<gene>
    <name evidence="3" type="ORF">GGR16_001226</name>
</gene>
<dbReference type="RefSeq" id="WP_183315997.1">
    <property type="nucleotide sequence ID" value="NZ_JACIEN010000001.1"/>
</dbReference>
<evidence type="ECO:0000256" key="1">
    <source>
        <dbReference type="SAM" id="SignalP"/>
    </source>
</evidence>
<dbReference type="Gene3D" id="2.40.128.130">
    <property type="entry name" value="Autotransporter beta-domain"/>
    <property type="match status" value="1"/>
</dbReference>
<dbReference type="InterPro" id="IPR006315">
    <property type="entry name" value="OM_autotransptr_brl_dom"/>
</dbReference>
<sequence length="992" mass="98298">MRVSLLLSTVATSALVATGAGAQTFTVSTAETTPFNPASLAFPSGTINVTSTGSIITEFGGNHAIQPYVAGGTNGRWDVNVDGLVRSSVAGGSTIYAIWLRNGGDISVGTTGVVESTDTAIMVDAAGTSNVVNDGRIAAPSVAVSLQGGGSVLNNGYILGGVVSASTGVAGSIVNSASGTIETTGSFGLHLNAGGVLDNAGTVNVTNSVTGLWSHASTTFTNSGTFRSLGGAYAGQVSAALFQTGNIVASNTGTIYGRDLGLFGHQNGTFSLTNSGSITAETLDAVIVRFATGDVDITQTGGQILAGRNGIAVREGQASTVDISGGLIEAGRANAAGAGILFNANAGPAVLRIANATVSAPTTAIQALGTQIDATLFAGSVINGAISFDAFDDKLTIHAGAAVNGAIDGGGGVDELTLTGSGAGLLGSVANFESLRVTGGRWTLNGTYAFSGGVEVVSGSIAANGSLGAPVTVSAGATLGGSGTVGTTTIASGGTLAPGNSIGTLTVNGDLTFEAGSHFAVEVDPAGSASDEVVVSGTATINGGTVAHIGYVGNYRPFATYRILTAGTGLSGAFDAVTTDFAFLTPDLVYDYGAFTVDLTLARNDVRFIDKATTRNQIATAGGAESLGAGQAVYDAVAGLPDDAALIGAAFDSLSGEVHASARTVLVEDSRMVRQAANERLRAALAGAGTPALPVMAYAGGGPVTTAPMGADLALWGQGFGSWGHSDGDGNAAKLTRSLGGFLLGADAALAGNLRLGVLGGYSRSAFDVTGRSSSGSADNYHLGLYGGGAWALGAGELGLRAGLAYSWHDIDTRRQVSVGSLGDRPQADYGAGTLQAFGEMGYRFALGPAALEPFAGLAYVGVDTDAFAEAGDFGTAGAALTGAGRATQTGFATLGLRAAGEVDLSTARLTLTGTLGWRHAFGDVAALATNVFAGGVPFTVAGPAIARDAALLEAGFALHLSDSARLSIAYEGQIADTAQDHGFSARLSARF</sequence>
<dbReference type="SMART" id="SM00869">
    <property type="entry name" value="Autotransporter"/>
    <property type="match status" value="1"/>
</dbReference>
<dbReference type="EMBL" id="JACIEN010000001">
    <property type="protein sequence ID" value="MBB4016220.1"/>
    <property type="molecule type" value="Genomic_DNA"/>
</dbReference>
<dbReference type="NCBIfam" id="TIGR01414">
    <property type="entry name" value="autotrans_barl"/>
    <property type="match status" value="1"/>
</dbReference>
<dbReference type="SUPFAM" id="SSF51126">
    <property type="entry name" value="Pectin lyase-like"/>
    <property type="match status" value="1"/>
</dbReference>
<dbReference type="PROSITE" id="PS51208">
    <property type="entry name" value="AUTOTRANSPORTER"/>
    <property type="match status" value="1"/>
</dbReference>
<protein>
    <submittedName>
        <fullName evidence="3">Outer membrane autotransporter protein</fullName>
    </submittedName>
</protein>
<name>A0A840BTA7_9HYPH</name>